<organism evidence="1">
    <name type="scientific">marine sediment metagenome</name>
    <dbReference type="NCBI Taxonomy" id="412755"/>
    <lineage>
        <taxon>unclassified sequences</taxon>
        <taxon>metagenomes</taxon>
        <taxon>ecological metagenomes</taxon>
    </lineage>
</organism>
<sequence length="68" mass="7636">MAMTMTEFLILADADLDEIWMEEEPAFETQYSRYVNVLQQSDLYKRDAKMAGFGASVGIGEGGDVTYD</sequence>
<protein>
    <submittedName>
        <fullName evidence="1">Uncharacterized protein</fullName>
    </submittedName>
</protein>
<accession>X0VEV5</accession>
<name>X0VEV5_9ZZZZ</name>
<gene>
    <name evidence="1" type="ORF">S01H1_42971</name>
</gene>
<proteinExistence type="predicted"/>
<evidence type="ECO:0000313" key="1">
    <source>
        <dbReference type="EMBL" id="GAG10978.1"/>
    </source>
</evidence>
<feature type="non-terminal residue" evidence="1">
    <location>
        <position position="68"/>
    </location>
</feature>
<comment type="caution">
    <text evidence="1">The sequence shown here is derived from an EMBL/GenBank/DDBJ whole genome shotgun (WGS) entry which is preliminary data.</text>
</comment>
<dbReference type="EMBL" id="BARS01027351">
    <property type="protein sequence ID" value="GAG10978.1"/>
    <property type="molecule type" value="Genomic_DNA"/>
</dbReference>
<dbReference type="AlphaFoldDB" id="X0VEV5"/>
<reference evidence="1" key="1">
    <citation type="journal article" date="2014" name="Front. Microbiol.">
        <title>High frequency of phylogenetically diverse reductive dehalogenase-homologous genes in deep subseafloor sedimentary metagenomes.</title>
        <authorList>
            <person name="Kawai M."/>
            <person name="Futagami T."/>
            <person name="Toyoda A."/>
            <person name="Takaki Y."/>
            <person name="Nishi S."/>
            <person name="Hori S."/>
            <person name="Arai W."/>
            <person name="Tsubouchi T."/>
            <person name="Morono Y."/>
            <person name="Uchiyama I."/>
            <person name="Ito T."/>
            <person name="Fujiyama A."/>
            <person name="Inagaki F."/>
            <person name="Takami H."/>
        </authorList>
    </citation>
    <scope>NUCLEOTIDE SEQUENCE</scope>
    <source>
        <strain evidence="1">Expedition CK06-06</strain>
    </source>
</reference>